<accession>A0A6F8SN96</accession>
<dbReference type="KEGG" id="ahat:ADCFC_16890"/>
<protein>
    <recommendedName>
        <fullName evidence="8">Bacterial sugar transferase domain-containing protein</fullName>
    </recommendedName>
</protein>
<dbReference type="Pfam" id="PF02397">
    <property type="entry name" value="Bac_transf"/>
    <property type="match status" value="1"/>
</dbReference>
<reference evidence="10" key="1">
    <citation type="journal article" date="2020" name="Microbiol. Resour. Announc.">
        <title>Complete Genome Sequence of Adlercreutzia sp. Strain 8CFCBH1, a Potent Producer of Equol, Isolated from Healthy Japanese Feces.</title>
        <authorList>
            <person name="Ogata Y."/>
            <person name="Sakamoto M."/>
            <person name="Ohkuma M."/>
            <person name="Hattori M."/>
            <person name="Suda W."/>
        </authorList>
    </citation>
    <scope>NUCLEOTIDE SEQUENCE [LARGE SCALE GENOMIC DNA]</scope>
    <source>
        <strain evidence="10">8CFCBH1</strain>
    </source>
</reference>
<keyword evidence="3" id="KW-1003">Cell membrane</keyword>
<evidence type="ECO:0000256" key="5">
    <source>
        <dbReference type="ARBA" id="ARBA00022692"/>
    </source>
</evidence>
<name>A0A6F8SN96_9ACTN</name>
<dbReference type="Proteomes" id="UP000501727">
    <property type="component" value="Chromosome"/>
</dbReference>
<comment type="subcellular location">
    <subcellularLocation>
        <location evidence="1">Cell membrane</location>
    </subcellularLocation>
</comment>
<evidence type="ECO:0000256" key="2">
    <source>
        <dbReference type="ARBA" id="ARBA00006464"/>
    </source>
</evidence>
<evidence type="ECO:0000256" key="7">
    <source>
        <dbReference type="ARBA" id="ARBA00023136"/>
    </source>
</evidence>
<dbReference type="AlphaFoldDB" id="A0A6F8SN96"/>
<dbReference type="EMBL" id="AP022829">
    <property type="protein sequence ID" value="BCA89070.1"/>
    <property type="molecule type" value="Genomic_DNA"/>
</dbReference>
<reference evidence="10" key="2">
    <citation type="submission" date="2020-03" db="EMBL/GenBank/DDBJ databases">
        <title>Complete Genome Sequence of Adlercreutzia sp. strain 8CFCBH1 Producing Equol, Isolated from Healthy Japanese Feces.</title>
        <authorList>
            <person name="Ogata Y."/>
            <person name="Sakamoto M."/>
            <person name="Ohkuma M."/>
            <person name="Hattori M."/>
            <person name="Suda W."/>
        </authorList>
    </citation>
    <scope>NUCLEOTIDE SEQUENCE [LARGE SCALE GENOMIC DNA]</scope>
    <source>
        <strain evidence="10">8CFCBH1</strain>
    </source>
</reference>
<keyword evidence="4" id="KW-0808">Transferase</keyword>
<feature type="domain" description="Bacterial sugar transferase" evidence="8">
    <location>
        <begin position="1"/>
        <end position="76"/>
    </location>
</feature>
<keyword evidence="5" id="KW-0812">Transmembrane</keyword>
<dbReference type="PANTHER" id="PTHR30576">
    <property type="entry name" value="COLANIC BIOSYNTHESIS UDP-GLUCOSE LIPID CARRIER TRANSFERASE"/>
    <property type="match status" value="1"/>
</dbReference>
<evidence type="ECO:0000256" key="3">
    <source>
        <dbReference type="ARBA" id="ARBA00022475"/>
    </source>
</evidence>
<proteinExistence type="inferred from homology"/>
<keyword evidence="7" id="KW-0472">Membrane</keyword>
<keyword evidence="6" id="KW-1133">Transmembrane helix</keyword>
<organism evidence="9 10">
    <name type="scientific">Adlercreutzia hattorii</name>
    <dbReference type="NCBI Taxonomy" id="2707299"/>
    <lineage>
        <taxon>Bacteria</taxon>
        <taxon>Bacillati</taxon>
        <taxon>Actinomycetota</taxon>
        <taxon>Coriobacteriia</taxon>
        <taxon>Eggerthellales</taxon>
        <taxon>Eggerthellaceae</taxon>
        <taxon>Adlercreutzia</taxon>
    </lineage>
</organism>
<evidence type="ECO:0000256" key="6">
    <source>
        <dbReference type="ARBA" id="ARBA00022989"/>
    </source>
</evidence>
<evidence type="ECO:0000256" key="1">
    <source>
        <dbReference type="ARBA" id="ARBA00004236"/>
    </source>
</evidence>
<evidence type="ECO:0000313" key="10">
    <source>
        <dbReference type="Proteomes" id="UP000501727"/>
    </source>
</evidence>
<gene>
    <name evidence="9" type="ORF">ADCFC_15670</name>
</gene>
<dbReference type="InterPro" id="IPR003362">
    <property type="entry name" value="Bact_transf"/>
</dbReference>
<evidence type="ECO:0000256" key="4">
    <source>
        <dbReference type="ARBA" id="ARBA00022679"/>
    </source>
</evidence>
<sequence>MSAIGPRPLIPGELEAHGGRPLYNKVKPGLTGWWGCNGRSDIEYQERLELEYYYITHCSLYLDALCILRTALAVFKREGAQ</sequence>
<evidence type="ECO:0000313" key="9">
    <source>
        <dbReference type="EMBL" id="BCA89070.1"/>
    </source>
</evidence>
<keyword evidence="10" id="KW-1185">Reference proteome</keyword>
<comment type="similarity">
    <text evidence="2">Belongs to the bacterial sugar transferase family.</text>
</comment>
<dbReference type="PANTHER" id="PTHR30576:SF4">
    <property type="entry name" value="UNDECAPRENYL-PHOSPHATE GALACTOSE PHOSPHOTRANSFERASE"/>
    <property type="match status" value="1"/>
</dbReference>
<dbReference type="GO" id="GO:0016780">
    <property type="term" value="F:phosphotransferase activity, for other substituted phosphate groups"/>
    <property type="evidence" value="ECO:0007669"/>
    <property type="project" value="TreeGrafter"/>
</dbReference>
<dbReference type="GO" id="GO:0005886">
    <property type="term" value="C:plasma membrane"/>
    <property type="evidence" value="ECO:0007669"/>
    <property type="project" value="UniProtKB-SubCell"/>
</dbReference>
<evidence type="ECO:0000259" key="8">
    <source>
        <dbReference type="Pfam" id="PF02397"/>
    </source>
</evidence>